<keyword evidence="2 4" id="KW-0808">Transferase</keyword>
<evidence type="ECO:0000313" key="6">
    <source>
        <dbReference type="EMBL" id="QFQ11825.1"/>
    </source>
</evidence>
<evidence type="ECO:0000256" key="2">
    <source>
        <dbReference type="ARBA" id="ARBA00022679"/>
    </source>
</evidence>
<evidence type="ECO:0000256" key="5">
    <source>
        <dbReference type="PIRSR" id="PIRSR000450-1"/>
    </source>
</evidence>
<dbReference type="InterPro" id="IPR033752">
    <property type="entry name" value="MetA_family"/>
</dbReference>
<evidence type="ECO:0000256" key="3">
    <source>
        <dbReference type="ARBA" id="ARBA00023315"/>
    </source>
</evidence>
<dbReference type="RefSeq" id="WP_111897799.1">
    <property type="nucleotide sequence ID" value="NZ_CP033459.1"/>
</dbReference>
<keyword evidence="3 4" id="KW-0012">Acyltransferase</keyword>
<dbReference type="PANTHER" id="PTHR20919">
    <property type="entry name" value="HOMOSERINE O-SUCCINYLTRANSFERASE"/>
    <property type="match status" value="1"/>
</dbReference>
<dbReference type="KEGG" id="alq:C7Y71_001635"/>
<sequence length="291" mass="33701">MVILPQGLPEASGIKSSKITTVDKYTANKDFLRVLFLNLMPEKQASERYSAFSLAESETDVLLVPIKIRGQQYKTTPQAHMDLFYKDFECVKGEEWDGLIITGAPLENIDFEEVRYWKQLQEIMDWADCNIRSTFFICWAAQAALYHRYGIPKHMSSRKKFGVYAFENRNLSHPLLSECLNIIHIPISRHTEVKEKDFITDDSPEILCAGVGGVAIAADTNNRDVYVTGHLEYPIERLDFEYHRDLGKNLPITKPANYYINDDEESGIDFSWKDDSKRIYNNWIEHFLKDK</sequence>
<name>A0A5P8E486_9BACT</name>
<dbReference type="SUPFAM" id="SSF52317">
    <property type="entry name" value="Class I glutamine amidotransferase-like"/>
    <property type="match status" value="1"/>
</dbReference>
<dbReference type="EMBL" id="CP033459">
    <property type="protein sequence ID" value="QFQ11825.1"/>
    <property type="molecule type" value="Genomic_DNA"/>
</dbReference>
<gene>
    <name evidence="4" type="primary">metAA</name>
    <name evidence="6" type="ORF">C7Y71_001635</name>
</gene>
<feature type="active site" description="Proton acceptor" evidence="4">
    <location>
        <position position="230"/>
    </location>
</feature>
<proteinExistence type="inferred from homology"/>
<dbReference type="Proteomes" id="UP000249375">
    <property type="component" value="Chromosome"/>
</dbReference>
<comment type="pathway">
    <text evidence="4">Amino-acid biosynthesis; L-methionine biosynthesis via de novo pathway; O-acetyl-L-homoserine from L-homoserine: step 1/1.</text>
</comment>
<organism evidence="6 7">
    <name type="scientific">Pseudoprevotella muciniphila</name>
    <dbReference type="NCBI Taxonomy" id="2133944"/>
    <lineage>
        <taxon>Bacteria</taxon>
        <taxon>Pseudomonadati</taxon>
        <taxon>Bacteroidota</taxon>
        <taxon>Bacteroidia</taxon>
        <taxon>Bacteroidales</taxon>
        <taxon>Prevotellaceae</taxon>
        <taxon>Pseudoprevotella</taxon>
    </lineage>
</organism>
<comment type="caution">
    <text evidence="4">Lacks conserved residue(s) required for the propagation of feature annotation.</text>
</comment>
<dbReference type="GO" id="GO:0008899">
    <property type="term" value="F:homoserine O-succinyltransferase activity"/>
    <property type="evidence" value="ECO:0007669"/>
    <property type="project" value="UniProtKB-UniRule"/>
</dbReference>
<keyword evidence="4" id="KW-0963">Cytoplasm</keyword>
<comment type="function">
    <text evidence="4">Transfers an acetyl group from acetyl-CoA to L-homoserine, forming acetyl-L-homoserine.</text>
</comment>
<dbReference type="GO" id="GO:0009086">
    <property type="term" value="P:methionine biosynthetic process"/>
    <property type="evidence" value="ECO:0007669"/>
    <property type="project" value="UniProtKB-UniRule"/>
</dbReference>
<reference evidence="6 7" key="1">
    <citation type="submission" date="2018-11" db="EMBL/GenBank/DDBJ databases">
        <authorList>
            <person name="Na S.W."/>
            <person name="Baik M."/>
        </authorList>
    </citation>
    <scope>NUCLEOTIDE SEQUENCE [LARGE SCALE GENOMIC DNA]</scope>
    <source>
        <strain evidence="6 7">E39</strain>
    </source>
</reference>
<dbReference type="EC" id="2.3.1.31" evidence="4"/>
<feature type="binding site" evidence="4">
    <location>
        <position position="159"/>
    </location>
    <ligand>
        <name>substrate</name>
    </ligand>
</feature>
<dbReference type="GO" id="GO:0005737">
    <property type="term" value="C:cytoplasm"/>
    <property type="evidence" value="ECO:0007669"/>
    <property type="project" value="UniProtKB-SubCell"/>
</dbReference>
<evidence type="ECO:0000313" key="7">
    <source>
        <dbReference type="Proteomes" id="UP000249375"/>
    </source>
</evidence>
<dbReference type="Pfam" id="PF04204">
    <property type="entry name" value="HTS"/>
    <property type="match status" value="1"/>
</dbReference>
<dbReference type="InterPro" id="IPR029062">
    <property type="entry name" value="Class_I_gatase-like"/>
</dbReference>
<dbReference type="Gene3D" id="3.40.50.880">
    <property type="match status" value="1"/>
</dbReference>
<dbReference type="PANTHER" id="PTHR20919:SF0">
    <property type="entry name" value="HOMOSERINE O-SUCCINYLTRANSFERASE"/>
    <property type="match status" value="1"/>
</dbReference>
<keyword evidence="4" id="KW-0486">Methionine biosynthesis</keyword>
<feature type="site" description="Important for substrate specificity" evidence="4">
    <location>
        <position position="188"/>
    </location>
</feature>
<protein>
    <recommendedName>
        <fullName evidence="4">Homoserine O-acetyltransferase</fullName>
        <shortName evidence="4">HAT</shortName>
        <ecNumber evidence="4">2.3.1.31</ecNumber>
    </recommendedName>
    <alternativeName>
        <fullName evidence="4">Homoserine transacetylase</fullName>
        <shortName evidence="4">HTA</shortName>
    </alternativeName>
</protein>
<accession>A0A5P8E486</accession>
<comment type="subcellular location">
    <subcellularLocation>
        <location evidence="4">Cytoplasm</location>
    </subcellularLocation>
</comment>
<dbReference type="PIRSF" id="PIRSF000450">
    <property type="entry name" value="H_ser_succinyltr"/>
    <property type="match status" value="1"/>
</dbReference>
<feature type="site" description="Important for acyl-CoA specificity" evidence="4">
    <location>
        <position position="107"/>
    </location>
</feature>
<feature type="active site" evidence="4">
    <location>
        <position position="232"/>
    </location>
</feature>
<keyword evidence="1 4" id="KW-0028">Amino-acid biosynthesis</keyword>
<comment type="similarity">
    <text evidence="4">Belongs to the MetA family.</text>
</comment>
<keyword evidence="7" id="KW-1185">Reference proteome</keyword>
<comment type="catalytic activity">
    <reaction evidence="4">
        <text>L-homoserine + acetyl-CoA = O-acetyl-L-homoserine + CoA</text>
        <dbReference type="Rhea" id="RHEA:13701"/>
        <dbReference type="ChEBI" id="CHEBI:57287"/>
        <dbReference type="ChEBI" id="CHEBI:57288"/>
        <dbReference type="ChEBI" id="CHEBI:57476"/>
        <dbReference type="ChEBI" id="CHEBI:57716"/>
        <dbReference type="EC" id="2.3.1.31"/>
    </reaction>
</comment>
<evidence type="ECO:0000256" key="1">
    <source>
        <dbReference type="ARBA" id="ARBA00022605"/>
    </source>
</evidence>
<feature type="active site" description="Acyl-thioester intermediate" evidence="4 5">
    <location>
        <position position="138"/>
    </location>
</feature>
<dbReference type="OrthoDB" id="9772423at2"/>
<dbReference type="UniPathway" id="UPA00051">
    <property type="reaction ID" value="UER00074"/>
</dbReference>
<feature type="binding site" evidence="4">
    <location>
        <position position="244"/>
    </location>
    <ligand>
        <name>substrate</name>
    </ligand>
</feature>
<dbReference type="AlphaFoldDB" id="A0A5P8E486"/>
<feature type="binding site" evidence="4">
    <location>
        <position position="188"/>
    </location>
    <ligand>
        <name>substrate</name>
    </ligand>
</feature>
<evidence type="ECO:0000256" key="4">
    <source>
        <dbReference type="HAMAP-Rule" id="MF_00295"/>
    </source>
</evidence>
<dbReference type="GO" id="GO:0004414">
    <property type="term" value="F:homoserine O-acetyltransferase activity"/>
    <property type="evidence" value="ECO:0007669"/>
    <property type="project" value="UniProtKB-EC"/>
</dbReference>
<dbReference type="HAMAP" id="MF_00295">
    <property type="entry name" value="MetA_acyltransf"/>
    <property type="match status" value="1"/>
</dbReference>